<evidence type="ECO:0000313" key="3">
    <source>
        <dbReference type="EMBL" id="CZQ83895.1"/>
    </source>
</evidence>
<dbReference type="RefSeq" id="WP_087030860.1">
    <property type="nucleotide sequence ID" value="NZ_FJNE01000001.1"/>
</dbReference>
<feature type="compositionally biased region" description="Pro residues" evidence="2">
    <location>
        <begin position="24"/>
        <end position="50"/>
    </location>
</feature>
<evidence type="ECO:0000313" key="4">
    <source>
        <dbReference type="Proteomes" id="UP000242754"/>
    </source>
</evidence>
<feature type="compositionally biased region" description="Basic and acidic residues" evidence="2">
    <location>
        <begin position="189"/>
        <end position="202"/>
    </location>
</feature>
<evidence type="ECO:0000256" key="2">
    <source>
        <dbReference type="SAM" id="MobiDB-lite"/>
    </source>
</evidence>
<accession>A0A143YAB5</accession>
<keyword evidence="4" id="KW-1185">Reference proteome</keyword>
<sequence>MKIDRFKQSRPYLPLKLQLFTEPPADPAPPVSDPVDPPADPAPPTDPKPPAKMYTQEEVEKMMKDRVAREKKAAEEALEEAKKLAKMNEDEKAKYELEKLQRELAEYKKKDAFNGLSKEASKMLSEHNIHADDELLAFVVKGDAEATKLAVDSFVALVNTKISDGVKQALSGTPPKASITTAGGAKNPFSKEHFNLTEQGRLKKEDPERYKILKALAGK</sequence>
<reference evidence="3 4" key="1">
    <citation type="submission" date="2016-02" db="EMBL/GenBank/DDBJ databases">
        <authorList>
            <person name="Wen L."/>
            <person name="He K."/>
            <person name="Yang H."/>
        </authorList>
    </citation>
    <scope>NUCLEOTIDE SEQUENCE [LARGE SCALE GENOMIC DNA]</scope>
    <source>
        <strain evidence="3">Trichococcus palustris</strain>
    </source>
</reference>
<feature type="region of interest" description="Disordered" evidence="2">
    <location>
        <begin position="167"/>
        <end position="202"/>
    </location>
</feature>
<feature type="region of interest" description="Disordered" evidence="2">
    <location>
        <begin position="18"/>
        <end position="53"/>
    </location>
</feature>
<dbReference type="EMBL" id="FJNE01000001">
    <property type="protein sequence ID" value="CZQ83895.1"/>
    <property type="molecule type" value="Genomic_DNA"/>
</dbReference>
<evidence type="ECO:0000256" key="1">
    <source>
        <dbReference type="SAM" id="Coils"/>
    </source>
</evidence>
<gene>
    <name evidence="3" type="ORF">Tpal_500</name>
</gene>
<feature type="coiled-coil region" evidence="1">
    <location>
        <begin position="60"/>
        <end position="110"/>
    </location>
</feature>
<proteinExistence type="predicted"/>
<organism evidence="3 4">
    <name type="scientific">Trichococcus palustris</name>
    <dbReference type="NCBI Taxonomy" id="140314"/>
    <lineage>
        <taxon>Bacteria</taxon>
        <taxon>Bacillati</taxon>
        <taxon>Bacillota</taxon>
        <taxon>Bacilli</taxon>
        <taxon>Lactobacillales</taxon>
        <taxon>Carnobacteriaceae</taxon>
        <taxon>Trichococcus</taxon>
    </lineage>
</organism>
<dbReference type="Pfam" id="PF14265">
    <property type="entry name" value="DUF4355"/>
    <property type="match status" value="1"/>
</dbReference>
<keyword evidence="1" id="KW-0175">Coiled coil</keyword>
<dbReference type="InterPro" id="IPR025580">
    <property type="entry name" value="Gp46"/>
</dbReference>
<name>A0A143YAB5_9LACT</name>
<dbReference type="Proteomes" id="UP000242754">
    <property type="component" value="Unassembled WGS sequence"/>
</dbReference>
<protein>
    <submittedName>
        <fullName evidence="3">Uncharacterized protein</fullName>
    </submittedName>
</protein>
<dbReference type="STRING" id="140314.SAMN04488076_103208"/>
<dbReference type="AlphaFoldDB" id="A0A143YAB5"/>